<dbReference type="GO" id="GO:0007218">
    <property type="term" value="P:neuropeptide signaling pathway"/>
    <property type="evidence" value="ECO:0007669"/>
    <property type="project" value="InterPro"/>
</dbReference>
<evidence type="ECO:0000256" key="2">
    <source>
        <dbReference type="ARBA" id="ARBA00010012"/>
    </source>
</evidence>
<dbReference type="AlphaFoldDB" id="A0AA35LB01"/>
<dbReference type="EMBL" id="OX395139">
    <property type="protein sequence ID" value="CAI5793050.1"/>
    <property type="molecule type" value="Genomic_DNA"/>
</dbReference>
<reference evidence="5" key="1">
    <citation type="submission" date="2022-12" db="EMBL/GenBank/DDBJ databases">
        <authorList>
            <person name="Alioto T."/>
            <person name="Alioto T."/>
            <person name="Gomez Garrido J."/>
        </authorList>
    </citation>
    <scope>NUCLEOTIDE SEQUENCE</scope>
</reference>
<dbReference type="PROSITE" id="PS00257">
    <property type="entry name" value="BOMBESIN"/>
    <property type="match status" value="1"/>
</dbReference>
<evidence type="ECO:0000313" key="6">
    <source>
        <dbReference type="Proteomes" id="UP001178461"/>
    </source>
</evidence>
<accession>A0AA35LB01</accession>
<proteinExistence type="inferred from homology"/>
<keyword evidence="4" id="KW-0027">Amidation</keyword>
<dbReference type="Pfam" id="PF02044">
    <property type="entry name" value="Bombesin"/>
    <property type="match status" value="1"/>
</dbReference>
<dbReference type="GO" id="GO:0005184">
    <property type="term" value="F:neuropeptide hormone activity"/>
    <property type="evidence" value="ECO:0007669"/>
    <property type="project" value="TreeGrafter"/>
</dbReference>
<evidence type="ECO:0000256" key="4">
    <source>
        <dbReference type="ARBA" id="ARBA00022815"/>
    </source>
</evidence>
<dbReference type="PANTHER" id="PTHR16866:SF4">
    <property type="entry name" value="PROTEIN CBG24674"/>
    <property type="match status" value="1"/>
</dbReference>
<keyword evidence="3" id="KW-0964">Secreted</keyword>
<organism evidence="5 6">
    <name type="scientific">Podarcis lilfordi</name>
    <name type="common">Lilford's wall lizard</name>
    <dbReference type="NCBI Taxonomy" id="74358"/>
    <lineage>
        <taxon>Eukaryota</taxon>
        <taxon>Metazoa</taxon>
        <taxon>Chordata</taxon>
        <taxon>Craniata</taxon>
        <taxon>Vertebrata</taxon>
        <taxon>Euteleostomi</taxon>
        <taxon>Lepidosauria</taxon>
        <taxon>Squamata</taxon>
        <taxon>Bifurcata</taxon>
        <taxon>Unidentata</taxon>
        <taxon>Episquamata</taxon>
        <taxon>Laterata</taxon>
        <taxon>Lacertibaenia</taxon>
        <taxon>Lacertidae</taxon>
        <taxon>Podarcis</taxon>
    </lineage>
</organism>
<keyword evidence="6" id="KW-1185">Reference proteome</keyword>
<dbReference type="GO" id="GO:0005576">
    <property type="term" value="C:extracellular region"/>
    <property type="evidence" value="ECO:0007669"/>
    <property type="project" value="UniProtKB-SubCell"/>
</dbReference>
<comment type="similarity">
    <text evidence="2">Belongs to the bombesin/neuromedin-B/ranatensin family.</text>
</comment>
<evidence type="ECO:0000256" key="1">
    <source>
        <dbReference type="ARBA" id="ARBA00004613"/>
    </source>
</evidence>
<dbReference type="PANTHER" id="PTHR16866">
    <property type="entry name" value="GASTRIN-RELEASING PEPTIDE"/>
    <property type="match status" value="1"/>
</dbReference>
<comment type="subcellular location">
    <subcellularLocation>
        <location evidence="1">Secreted</location>
    </subcellularLocation>
</comment>
<evidence type="ECO:0000313" key="5">
    <source>
        <dbReference type="EMBL" id="CAI5793050.1"/>
    </source>
</evidence>
<sequence length="123" mass="13759">MAAAGFASRILQVGSLAYLLLFATFSVSPSLGGPIRLRENLWATGHFMGKKSMLSSPHVQSAFSESAETNSTPKAFREGMKDLMMSELLKILLQEKLLEEKRGKRDPNDQEIPFFTKYLAKYI</sequence>
<name>A0AA35LB01_9SAUR</name>
<evidence type="ECO:0000256" key="3">
    <source>
        <dbReference type="ARBA" id="ARBA00022525"/>
    </source>
</evidence>
<dbReference type="InterPro" id="IPR000874">
    <property type="entry name" value="Bombesin"/>
</dbReference>
<dbReference type="Proteomes" id="UP001178461">
    <property type="component" value="Chromosome 14"/>
</dbReference>
<gene>
    <name evidence="5" type="ORF">PODLI_1B025393</name>
</gene>
<protein>
    <submittedName>
        <fullName evidence="5">Neuromedinneuromedin-B-like-like</fullName>
    </submittedName>
</protein>